<feature type="transmembrane region" description="Helical" evidence="7">
    <location>
        <begin position="467"/>
        <end position="487"/>
    </location>
</feature>
<gene>
    <name evidence="9" type="ORF">ABW18_15080</name>
</gene>
<feature type="transmembrane region" description="Helical" evidence="7">
    <location>
        <begin position="154"/>
        <end position="174"/>
    </location>
</feature>
<evidence type="ECO:0000256" key="4">
    <source>
        <dbReference type="ARBA" id="ARBA00022692"/>
    </source>
</evidence>
<protein>
    <submittedName>
        <fullName evidence="9">Puromycin resistance protein pur8</fullName>
    </submittedName>
</protein>
<keyword evidence="6 7" id="KW-0472">Membrane</keyword>
<dbReference type="InterPro" id="IPR020846">
    <property type="entry name" value="MFS_dom"/>
</dbReference>
<dbReference type="PROSITE" id="PS00216">
    <property type="entry name" value="SUGAR_TRANSPORT_1"/>
    <property type="match status" value="1"/>
</dbReference>
<keyword evidence="5 7" id="KW-1133">Transmembrane helix</keyword>
<evidence type="ECO:0000256" key="6">
    <source>
        <dbReference type="ARBA" id="ARBA00023136"/>
    </source>
</evidence>
<proteinExistence type="predicted"/>
<dbReference type="Proteomes" id="UP000037247">
    <property type="component" value="Unassembled WGS sequence"/>
</dbReference>
<dbReference type="PANTHER" id="PTHR42718:SF46">
    <property type="entry name" value="BLR6921 PROTEIN"/>
    <property type="match status" value="1"/>
</dbReference>
<feature type="transmembrane region" description="Helical" evidence="7">
    <location>
        <begin position="285"/>
        <end position="308"/>
    </location>
</feature>
<evidence type="ECO:0000313" key="10">
    <source>
        <dbReference type="Proteomes" id="UP000037247"/>
    </source>
</evidence>
<dbReference type="PANTHER" id="PTHR42718">
    <property type="entry name" value="MAJOR FACILITATOR SUPERFAMILY MULTIDRUG TRANSPORTER MFSC"/>
    <property type="match status" value="1"/>
</dbReference>
<dbReference type="SUPFAM" id="SSF103473">
    <property type="entry name" value="MFS general substrate transporter"/>
    <property type="match status" value="1"/>
</dbReference>
<evidence type="ECO:0000259" key="8">
    <source>
        <dbReference type="PROSITE" id="PS50850"/>
    </source>
</evidence>
<comment type="subcellular location">
    <subcellularLocation>
        <location evidence="1">Cell membrane</location>
        <topology evidence="1">Multi-pass membrane protein</topology>
    </subcellularLocation>
</comment>
<dbReference type="NCBIfam" id="TIGR00711">
    <property type="entry name" value="efflux_EmrB"/>
    <property type="match status" value="1"/>
</dbReference>
<feature type="transmembrane region" description="Helical" evidence="7">
    <location>
        <begin position="96"/>
        <end position="114"/>
    </location>
</feature>
<dbReference type="InterPro" id="IPR036259">
    <property type="entry name" value="MFS_trans_sf"/>
</dbReference>
<dbReference type="EMBL" id="LDTZ01000018">
    <property type="protein sequence ID" value="KNA90829.1"/>
    <property type="molecule type" value="Genomic_DNA"/>
</dbReference>
<organism evidence="9 10">
    <name type="scientific">Gordonia jacobaea</name>
    <dbReference type="NCBI Taxonomy" id="122202"/>
    <lineage>
        <taxon>Bacteria</taxon>
        <taxon>Bacillati</taxon>
        <taxon>Actinomycetota</taxon>
        <taxon>Actinomycetes</taxon>
        <taxon>Mycobacteriales</taxon>
        <taxon>Gordoniaceae</taxon>
        <taxon>Gordonia</taxon>
    </lineage>
</organism>
<keyword evidence="4 7" id="KW-0812">Transmembrane</keyword>
<evidence type="ECO:0000256" key="2">
    <source>
        <dbReference type="ARBA" id="ARBA00022448"/>
    </source>
</evidence>
<feature type="transmembrane region" description="Helical" evidence="7">
    <location>
        <begin position="247"/>
        <end position="264"/>
    </location>
</feature>
<sequence length="505" mass="52412">MTTTYDTADGLSANGESREERHHRLRWVVLGVLGLAQLMVVLDATIVNIALPHAQESLGFGDADRQWIVTAYSLAFGSLLLLGGRLSDLLGRKTTFIVGLVGFAVMSAIGGAAVNFDMLVVARAGQGVFGALLAPAALSLLTTTFTDPAERGKAFGIFGAIAGGGGALGLLLGGMLTEWADWRWCLYVNLVIAAIALVGAVLFIGAHKTEHRPKLDLPGVITVSIALFSIVYGFSNAETNGWADWATITWLVVGAVLLAGFVWWQSRTPHALLPLRVILDRTRGGSYLAVFIVGIGMFGIFLFLTYYLQVNLHFSPIQTGLAFLPMIGMLIVTATTSTGVLLPRFGPRWLMAGGMLIAAVGMVLLTQLTDTSTYAAHVLPALLIMGVGLGASMAPAMQGAVSGVLPEDAGVASATVNTMQQVGGSVGTALLSTIAASAAASYATSHAGQVANPAALQQLAAVHSYTTAFWVAAAVFAAGAVISALLVPNGKLPVTEGDEAPAMAH</sequence>
<keyword evidence="10" id="KW-1185">Reference proteome</keyword>
<dbReference type="PRINTS" id="PR01036">
    <property type="entry name" value="TCRTETB"/>
</dbReference>
<accession>A0ABR5IAX5</accession>
<feature type="transmembrane region" description="Helical" evidence="7">
    <location>
        <begin position="186"/>
        <end position="205"/>
    </location>
</feature>
<name>A0ABR5IAX5_9ACTN</name>
<feature type="transmembrane region" description="Helical" evidence="7">
    <location>
        <begin position="374"/>
        <end position="394"/>
    </location>
</feature>
<feature type="transmembrane region" description="Helical" evidence="7">
    <location>
        <begin position="349"/>
        <end position="368"/>
    </location>
</feature>
<feature type="domain" description="Major facilitator superfamily (MFS) profile" evidence="8">
    <location>
        <begin position="29"/>
        <end position="491"/>
    </location>
</feature>
<dbReference type="InterPro" id="IPR005829">
    <property type="entry name" value="Sugar_transporter_CS"/>
</dbReference>
<keyword evidence="3" id="KW-1003">Cell membrane</keyword>
<dbReference type="Gene3D" id="1.20.1720.10">
    <property type="entry name" value="Multidrug resistance protein D"/>
    <property type="match status" value="1"/>
</dbReference>
<feature type="transmembrane region" description="Helical" evidence="7">
    <location>
        <begin position="217"/>
        <end position="235"/>
    </location>
</feature>
<dbReference type="RefSeq" id="WP_049699764.1">
    <property type="nucleotide sequence ID" value="NZ_CBDRLS010000001.1"/>
</dbReference>
<evidence type="ECO:0000256" key="3">
    <source>
        <dbReference type="ARBA" id="ARBA00022475"/>
    </source>
</evidence>
<evidence type="ECO:0000313" key="9">
    <source>
        <dbReference type="EMBL" id="KNA90829.1"/>
    </source>
</evidence>
<comment type="caution">
    <text evidence="9">The sequence shown here is derived from an EMBL/GenBank/DDBJ whole genome shotgun (WGS) entry which is preliminary data.</text>
</comment>
<dbReference type="InterPro" id="IPR011701">
    <property type="entry name" value="MFS"/>
</dbReference>
<evidence type="ECO:0000256" key="1">
    <source>
        <dbReference type="ARBA" id="ARBA00004651"/>
    </source>
</evidence>
<reference evidence="9 10" key="1">
    <citation type="submission" date="2015-05" db="EMBL/GenBank/DDBJ databases">
        <title>Draft genome sequence of the bacterium Gordonia jacobaea a new member of the Gordonia genus.</title>
        <authorList>
            <person name="Jimenez-Galisteo G."/>
            <person name="Dominguez A."/>
            <person name="Munoz E."/>
            <person name="Vinas M."/>
        </authorList>
    </citation>
    <scope>NUCLEOTIDE SEQUENCE [LARGE SCALE GENOMIC DNA]</scope>
    <source>
        <strain evidence="10">mv1</strain>
    </source>
</reference>
<feature type="transmembrane region" description="Helical" evidence="7">
    <location>
        <begin position="27"/>
        <end position="47"/>
    </location>
</feature>
<keyword evidence="2" id="KW-0813">Transport</keyword>
<dbReference type="PROSITE" id="PS50850">
    <property type="entry name" value="MFS"/>
    <property type="match status" value="1"/>
</dbReference>
<feature type="transmembrane region" description="Helical" evidence="7">
    <location>
        <begin position="67"/>
        <end position="84"/>
    </location>
</feature>
<feature type="transmembrane region" description="Helical" evidence="7">
    <location>
        <begin position="120"/>
        <end position="142"/>
    </location>
</feature>
<dbReference type="CDD" id="cd17321">
    <property type="entry name" value="MFS_MMR_MDR_like"/>
    <property type="match status" value="1"/>
</dbReference>
<feature type="transmembrane region" description="Helical" evidence="7">
    <location>
        <begin position="320"/>
        <end position="342"/>
    </location>
</feature>
<evidence type="ECO:0000256" key="5">
    <source>
        <dbReference type="ARBA" id="ARBA00022989"/>
    </source>
</evidence>
<evidence type="ECO:0000256" key="7">
    <source>
        <dbReference type="SAM" id="Phobius"/>
    </source>
</evidence>
<dbReference type="Pfam" id="PF07690">
    <property type="entry name" value="MFS_1"/>
    <property type="match status" value="1"/>
</dbReference>
<dbReference type="InterPro" id="IPR004638">
    <property type="entry name" value="EmrB-like"/>
</dbReference>
<dbReference type="Gene3D" id="1.20.1250.20">
    <property type="entry name" value="MFS general substrate transporter like domains"/>
    <property type="match status" value="1"/>
</dbReference>